<dbReference type="InterPro" id="IPR020103">
    <property type="entry name" value="PsdUridine_synth_cat_dom_sf"/>
</dbReference>
<comment type="function">
    <text evidence="5">Responsible for synthesis of pseudouridine from uracil.</text>
</comment>
<dbReference type="EMBL" id="KB308951">
    <property type="protein sequence ID" value="ELT96005.1"/>
    <property type="molecule type" value="Genomic_DNA"/>
</dbReference>
<dbReference type="OrthoDB" id="418349at2759"/>
<name>R7TYG1_CAPTE</name>
<dbReference type="CDD" id="cd00165">
    <property type="entry name" value="S4"/>
    <property type="match status" value="1"/>
</dbReference>
<dbReference type="AlphaFoldDB" id="R7TYG1"/>
<dbReference type="InterPro" id="IPR006224">
    <property type="entry name" value="PsdUridine_synth_RluA-like_CS"/>
</dbReference>
<gene>
    <name evidence="7" type="ORF">CAPTEDRAFT_47631</name>
</gene>
<keyword evidence="4" id="KW-0694">RNA-binding</keyword>
<dbReference type="Pfam" id="PF00849">
    <property type="entry name" value="PseudoU_synth_2"/>
    <property type="match status" value="1"/>
</dbReference>
<dbReference type="SUPFAM" id="SSF55120">
    <property type="entry name" value="Pseudouridine synthase"/>
    <property type="match status" value="1"/>
</dbReference>
<dbReference type="PROSITE" id="PS01129">
    <property type="entry name" value="PSI_RLU"/>
    <property type="match status" value="1"/>
</dbReference>
<reference evidence="8" key="3">
    <citation type="submission" date="2015-06" db="UniProtKB">
        <authorList>
            <consortium name="EnsemblMetazoa"/>
        </authorList>
    </citation>
    <scope>IDENTIFICATION</scope>
</reference>
<dbReference type="GO" id="GO:0003723">
    <property type="term" value="F:RNA binding"/>
    <property type="evidence" value="ECO:0007669"/>
    <property type="project" value="UniProtKB-KW"/>
</dbReference>
<reference evidence="7 9" key="2">
    <citation type="journal article" date="2013" name="Nature">
        <title>Insights into bilaterian evolution from three spiralian genomes.</title>
        <authorList>
            <person name="Simakov O."/>
            <person name="Marletaz F."/>
            <person name="Cho S.J."/>
            <person name="Edsinger-Gonzales E."/>
            <person name="Havlak P."/>
            <person name="Hellsten U."/>
            <person name="Kuo D.H."/>
            <person name="Larsson T."/>
            <person name="Lv J."/>
            <person name="Arendt D."/>
            <person name="Savage R."/>
            <person name="Osoegawa K."/>
            <person name="de Jong P."/>
            <person name="Grimwood J."/>
            <person name="Chapman J.A."/>
            <person name="Shapiro H."/>
            <person name="Aerts A."/>
            <person name="Otillar R.P."/>
            <person name="Terry A.Y."/>
            <person name="Boore J.L."/>
            <person name="Grigoriev I.V."/>
            <person name="Lindberg D.R."/>
            <person name="Seaver E.C."/>
            <person name="Weisblat D.A."/>
            <person name="Putnam N.H."/>
            <person name="Rokhsar D.S."/>
        </authorList>
    </citation>
    <scope>NUCLEOTIDE SEQUENCE</scope>
    <source>
        <strain evidence="7 9">I ESC-2004</strain>
    </source>
</reference>
<dbReference type="GO" id="GO:0009982">
    <property type="term" value="F:pseudouridine synthase activity"/>
    <property type="evidence" value="ECO:0007669"/>
    <property type="project" value="InterPro"/>
</dbReference>
<dbReference type="Proteomes" id="UP000014760">
    <property type="component" value="Unassembled WGS sequence"/>
</dbReference>
<dbReference type="Gene3D" id="3.10.290.10">
    <property type="entry name" value="RNA-binding S4 domain"/>
    <property type="match status" value="1"/>
</dbReference>
<dbReference type="NCBIfam" id="NF008385">
    <property type="entry name" value="PRK11180.1"/>
    <property type="match status" value="1"/>
</dbReference>
<evidence type="ECO:0000256" key="5">
    <source>
        <dbReference type="RuleBase" id="RU362028"/>
    </source>
</evidence>
<dbReference type="NCBIfam" id="TIGR00005">
    <property type="entry name" value="rluA_subfam"/>
    <property type="match status" value="1"/>
</dbReference>
<feature type="domain" description="Pseudouridine synthase RsuA/RluA-like" evidence="6">
    <location>
        <begin position="91"/>
        <end position="241"/>
    </location>
</feature>
<dbReference type="EMBL" id="AMQN01028298">
    <property type="status" value="NOT_ANNOTATED_CDS"/>
    <property type="molecule type" value="Genomic_DNA"/>
</dbReference>
<dbReference type="InterPro" id="IPR036986">
    <property type="entry name" value="S4_RNA-bd_sf"/>
</dbReference>
<dbReference type="STRING" id="283909.R7TYG1"/>
<reference evidence="9" key="1">
    <citation type="submission" date="2012-12" db="EMBL/GenBank/DDBJ databases">
        <authorList>
            <person name="Hellsten U."/>
            <person name="Grimwood J."/>
            <person name="Chapman J.A."/>
            <person name="Shapiro H."/>
            <person name="Aerts A."/>
            <person name="Otillar R.P."/>
            <person name="Terry A.Y."/>
            <person name="Boore J.L."/>
            <person name="Simakov O."/>
            <person name="Marletaz F."/>
            <person name="Cho S.-J."/>
            <person name="Edsinger-Gonzales E."/>
            <person name="Havlak P."/>
            <person name="Kuo D.-H."/>
            <person name="Larsson T."/>
            <person name="Lv J."/>
            <person name="Arendt D."/>
            <person name="Savage R."/>
            <person name="Osoegawa K."/>
            <person name="de Jong P."/>
            <person name="Lindberg D.R."/>
            <person name="Seaver E.C."/>
            <person name="Weisblat D.A."/>
            <person name="Putnam N.H."/>
            <person name="Grigoriev I.V."/>
            <person name="Rokhsar D.S."/>
        </authorList>
    </citation>
    <scope>NUCLEOTIDE SEQUENCE</scope>
    <source>
        <strain evidence="9">I ESC-2004</strain>
    </source>
</reference>
<evidence type="ECO:0000256" key="4">
    <source>
        <dbReference type="PROSITE-ProRule" id="PRU00182"/>
    </source>
</evidence>
<dbReference type="Gene3D" id="3.30.2350.10">
    <property type="entry name" value="Pseudouridine synthase"/>
    <property type="match status" value="1"/>
</dbReference>
<comment type="similarity">
    <text evidence="1 5">Belongs to the pseudouridine synthase RluA family.</text>
</comment>
<sequence>MGEVIKQSVTVSDDQAGRRFDQIAAACFPDFSRARLQDWIREGFLLVDGASRKPKEKLYGGEELSLSVEVQSEARWEAENIPLDIVYEDDDILVINKPSGLVVHPAVGNYTGTLLNALLYHYPDNAALPRAGIVHRLDKDTTGLMVVARSLAAHTDLVAQLQDRTVHREYEAVVRGVMTGGGTVDAPIGRHPQSRLKMAVVRGGKPSVTHYRVLKRYKAHTHIRVNLQTGRTHQIRVHMSHQHFPLVGDDLYGGGLKLPK</sequence>
<evidence type="ECO:0000313" key="9">
    <source>
        <dbReference type="Proteomes" id="UP000014760"/>
    </source>
</evidence>
<dbReference type="InterPro" id="IPR050188">
    <property type="entry name" value="RluA_PseudoU_synthase"/>
</dbReference>
<dbReference type="InterPro" id="IPR006145">
    <property type="entry name" value="PsdUridine_synth_RsuA/RluA"/>
</dbReference>
<keyword evidence="9" id="KW-1185">Reference proteome</keyword>
<dbReference type="GO" id="GO:0000455">
    <property type="term" value="P:enzyme-directed rRNA pseudouridine synthesis"/>
    <property type="evidence" value="ECO:0007669"/>
    <property type="project" value="TreeGrafter"/>
</dbReference>
<protein>
    <recommendedName>
        <fullName evidence="5">Pseudouridine synthase</fullName>
        <ecNumber evidence="5">5.4.99.-</ecNumber>
    </recommendedName>
</protein>
<evidence type="ECO:0000256" key="1">
    <source>
        <dbReference type="ARBA" id="ARBA00010876"/>
    </source>
</evidence>
<dbReference type="OMA" id="KSERAYT"/>
<dbReference type="CDD" id="cd02869">
    <property type="entry name" value="PseudoU_synth_RluA_like"/>
    <property type="match status" value="1"/>
</dbReference>
<proteinExistence type="inferred from homology"/>
<evidence type="ECO:0000259" key="6">
    <source>
        <dbReference type="Pfam" id="PF00849"/>
    </source>
</evidence>
<dbReference type="PROSITE" id="PS50889">
    <property type="entry name" value="S4"/>
    <property type="match status" value="1"/>
</dbReference>
<dbReference type="InterPro" id="IPR006225">
    <property type="entry name" value="PsdUridine_synth_RluC/D"/>
</dbReference>
<dbReference type="EC" id="5.4.99.-" evidence="5"/>
<evidence type="ECO:0000256" key="3">
    <source>
        <dbReference type="PIRSR" id="PIRSR606225-1"/>
    </source>
</evidence>
<accession>R7TYG1</accession>
<dbReference type="HOGENOM" id="CLU_016902_4_0_1"/>
<feature type="active site" evidence="3">
    <location>
        <position position="138"/>
    </location>
</feature>
<evidence type="ECO:0000256" key="2">
    <source>
        <dbReference type="ARBA" id="ARBA00023235"/>
    </source>
</evidence>
<organism evidence="7">
    <name type="scientific">Capitella teleta</name>
    <name type="common">Polychaete worm</name>
    <dbReference type="NCBI Taxonomy" id="283909"/>
    <lineage>
        <taxon>Eukaryota</taxon>
        <taxon>Metazoa</taxon>
        <taxon>Spiralia</taxon>
        <taxon>Lophotrochozoa</taxon>
        <taxon>Annelida</taxon>
        <taxon>Polychaeta</taxon>
        <taxon>Sedentaria</taxon>
        <taxon>Scolecida</taxon>
        <taxon>Capitellidae</taxon>
        <taxon>Capitella</taxon>
    </lineage>
</organism>
<dbReference type="PANTHER" id="PTHR21600:SF44">
    <property type="entry name" value="RIBOSOMAL LARGE SUBUNIT PSEUDOURIDINE SYNTHASE D"/>
    <property type="match status" value="1"/>
</dbReference>
<dbReference type="SUPFAM" id="SSF55174">
    <property type="entry name" value="Alpha-L RNA-binding motif"/>
    <property type="match status" value="1"/>
</dbReference>
<keyword evidence="2 5" id="KW-0413">Isomerase</keyword>
<evidence type="ECO:0000313" key="7">
    <source>
        <dbReference type="EMBL" id="ELT96005.1"/>
    </source>
</evidence>
<evidence type="ECO:0000313" key="8">
    <source>
        <dbReference type="EnsemblMetazoa" id="CapteP47631"/>
    </source>
</evidence>
<comment type="catalytic activity">
    <reaction evidence="5">
        <text>a uridine in RNA = a pseudouridine in RNA</text>
        <dbReference type="Rhea" id="RHEA:48348"/>
        <dbReference type="Rhea" id="RHEA-COMP:12068"/>
        <dbReference type="Rhea" id="RHEA-COMP:12069"/>
        <dbReference type="ChEBI" id="CHEBI:65314"/>
        <dbReference type="ChEBI" id="CHEBI:65315"/>
    </reaction>
</comment>
<dbReference type="EnsemblMetazoa" id="CapteT47631">
    <property type="protein sequence ID" value="CapteP47631"/>
    <property type="gene ID" value="CapteG47631"/>
</dbReference>
<dbReference type="PANTHER" id="PTHR21600">
    <property type="entry name" value="MITOCHONDRIAL RNA PSEUDOURIDINE SYNTHASE"/>
    <property type="match status" value="1"/>
</dbReference>
<feature type="non-terminal residue" evidence="7">
    <location>
        <position position="260"/>
    </location>
</feature>